<evidence type="ECO:0000313" key="4">
    <source>
        <dbReference type="Proteomes" id="UP000313645"/>
    </source>
</evidence>
<dbReference type="InterPro" id="IPR056823">
    <property type="entry name" value="TEN-like_YD-shell"/>
</dbReference>
<name>A0ABY1ZPF3_9GAMM</name>
<evidence type="ECO:0000313" key="3">
    <source>
        <dbReference type="EMBL" id="TBW58738.1"/>
    </source>
</evidence>
<evidence type="ECO:0000259" key="2">
    <source>
        <dbReference type="Pfam" id="PF25023"/>
    </source>
</evidence>
<keyword evidence="4" id="KW-1185">Reference proteome</keyword>
<dbReference type="Pfam" id="PF25023">
    <property type="entry name" value="TEN_YD-shell"/>
    <property type="match status" value="1"/>
</dbReference>
<sequence>MKNYNAQNTKGFVMKGLKRKGKKGSEKKTSRTLLMVFTAFLPPSISQAAQLYFIHSDHLGSPAIVTDENQAVVWKRGNLPFGESGATVIVPTGYTPFQFPGQYLDEETGFHYNHHRDYDPKIGRYLQSDPIRLNGGVNTYTYVENNPISFIDPLGLWSFSFDAYGGIGGGITFGRHNKTGNWFIGGRLGIGVGIGANLNVLDNGPTDRGLLDNPYAEGTSCSPKASGNSVGTNINIGANWGPYEGSFGAKGGKYFDGSNGHYSEGPKSGAQFNPFNYGAGVGASATFEVYGW</sequence>
<dbReference type="PANTHER" id="PTHR32305">
    <property type="match status" value="1"/>
</dbReference>
<feature type="domain" description="Teneurin-like YD-shell" evidence="2">
    <location>
        <begin position="42"/>
        <end position="148"/>
    </location>
</feature>
<comment type="caution">
    <text evidence="3">The sequence shown here is derived from an EMBL/GenBank/DDBJ whole genome shotgun (WGS) entry which is preliminary data.</text>
</comment>
<accession>A0ABY1ZPF3</accession>
<dbReference type="EMBL" id="SJDL01000003">
    <property type="protein sequence ID" value="TBW58738.1"/>
    <property type="molecule type" value="Genomic_DNA"/>
</dbReference>
<dbReference type="PANTHER" id="PTHR32305:SF15">
    <property type="entry name" value="PROTEIN RHSA-RELATED"/>
    <property type="match status" value="1"/>
</dbReference>
<dbReference type="Gene3D" id="2.180.10.10">
    <property type="entry name" value="RHS repeat-associated core"/>
    <property type="match status" value="1"/>
</dbReference>
<dbReference type="InterPro" id="IPR022385">
    <property type="entry name" value="Rhs_assc_core"/>
</dbReference>
<organism evidence="3 4">
    <name type="scientific">Marinobacter halodurans</name>
    <dbReference type="NCBI Taxonomy" id="2528979"/>
    <lineage>
        <taxon>Bacteria</taxon>
        <taxon>Pseudomonadati</taxon>
        <taxon>Pseudomonadota</taxon>
        <taxon>Gammaproteobacteria</taxon>
        <taxon>Pseudomonadales</taxon>
        <taxon>Marinobacteraceae</taxon>
        <taxon>Marinobacter</taxon>
    </lineage>
</organism>
<dbReference type="InterPro" id="IPR050708">
    <property type="entry name" value="T6SS_VgrG/RHS"/>
</dbReference>
<gene>
    <name evidence="3" type="ORF">EZI54_02385</name>
</gene>
<dbReference type="NCBIfam" id="TIGR03696">
    <property type="entry name" value="Rhs_assc_core"/>
    <property type="match status" value="1"/>
</dbReference>
<dbReference type="RefSeq" id="WP_131478669.1">
    <property type="nucleotide sequence ID" value="NZ_SJDL01000003.1"/>
</dbReference>
<protein>
    <recommendedName>
        <fullName evidence="2">Teneurin-like YD-shell domain-containing protein</fullName>
    </recommendedName>
</protein>
<reference evidence="3 4" key="1">
    <citation type="submission" date="2019-02" db="EMBL/GenBank/DDBJ databases">
        <title>Marinobacter halodurans sp. nov., a marine bacterium isolated from sea tidal flat.</title>
        <authorList>
            <person name="Yoo Y."/>
            <person name="Lee D.W."/>
            <person name="Kim B.S."/>
            <person name="Kim J.-J."/>
        </authorList>
    </citation>
    <scope>NUCLEOTIDE SEQUENCE [LARGE SCALE GENOMIC DNA]</scope>
    <source>
        <strain evidence="3 4">YJ-S3-2</strain>
    </source>
</reference>
<keyword evidence="1" id="KW-0677">Repeat</keyword>
<dbReference type="Proteomes" id="UP000313645">
    <property type="component" value="Unassembled WGS sequence"/>
</dbReference>
<proteinExistence type="predicted"/>
<evidence type="ECO:0000256" key="1">
    <source>
        <dbReference type="ARBA" id="ARBA00022737"/>
    </source>
</evidence>
<dbReference type="PRINTS" id="PR00394">
    <property type="entry name" value="RHSPROTEIN"/>
</dbReference>